<feature type="compositionally biased region" description="Basic and acidic residues" evidence="1">
    <location>
        <begin position="335"/>
        <end position="353"/>
    </location>
</feature>
<feature type="compositionally biased region" description="Acidic residues" evidence="1">
    <location>
        <begin position="520"/>
        <end position="532"/>
    </location>
</feature>
<reference evidence="2 3" key="1">
    <citation type="journal article" date="2023" name="Elife">
        <title>Identification of key yeast species and microbe-microbe interactions impacting larval growth of Drosophila in the wild.</title>
        <authorList>
            <person name="Mure A."/>
            <person name="Sugiura Y."/>
            <person name="Maeda R."/>
            <person name="Honda K."/>
            <person name="Sakurai N."/>
            <person name="Takahashi Y."/>
            <person name="Watada M."/>
            <person name="Katoh T."/>
            <person name="Gotoh A."/>
            <person name="Gotoh Y."/>
            <person name="Taniguchi I."/>
            <person name="Nakamura K."/>
            <person name="Hayashi T."/>
            <person name="Katayama T."/>
            <person name="Uemura T."/>
            <person name="Hattori Y."/>
        </authorList>
    </citation>
    <scope>NUCLEOTIDE SEQUENCE [LARGE SCALE GENOMIC DNA]</scope>
    <source>
        <strain evidence="2 3">KH-74</strain>
    </source>
</reference>
<name>A0AAV5RZC3_MAUHU</name>
<sequence>MSEQVNRRKSYRWTSAGQTSYDGADWDSSDDEPHAAPGKMALPALPPLDYAKDGQEDVEDVQEEVQQVREPVPLLEPARQPVRPAPASVDAPVSVDVPESITPARVVPTVTDSPSIAVDAPSGRTPRLGKNSQFTDGLDDLMVQISKEMTPKELQDATFGDAPVEQPEQEPEQEPASSGYFASMVGDETSGAETSDAENDNAPAAEDDNTSGADASDAETPAAHSISNKTQVPGISAVQLGNHETSSSMQVYATPEGSVPADAHHDTETDRSSFFDGYGDSDAEATQQEVPRLQHSAKTDLSYVNSDDALSYTNSIAYEEGEGEDQGEDEEEGEENHNESVFHFHNKAQRESIIESSSDEDPGVSSDNLTMQVPQDGYFDRIVAEAERREGSDDILSIPESVESGQGESTEHESHPEPGSDHDSVQIEREQPVDAEMVDTEISEHATIDDKESKRESIDEKESEHAPIDEEESSHESVDKNTSSHESIGESEPAEKVAEETASITETASQHSTNSHKSDEDEDGDNDNDNLDDLGKWKPDTDALRSGFVQETAKKAPPGYVYDESGNLVDLTPSGMKGRAVSTYSGVESGWNAFPAEETAGEGDLETIHDTKTLYDNSTIYNVPGLVGRNEKLPPLPSDVAVPEPVASSAATTTAAAAEPRPRSVSNATTNSERRPDVVGIQEPDSLEIARLSHRTHAVPVLDLDALVRSKTSHEAKYAQLRDYQAELAAYDTGLQTWISYSLKASVKDKDFLFDEYKSSRHVREAYANAEDLAKKNTVINTVNTVNQNVSHLKKKVFSHTRNSMKPKMLFSSIGKKVL</sequence>
<evidence type="ECO:0000313" key="2">
    <source>
        <dbReference type="EMBL" id="GMM55804.1"/>
    </source>
</evidence>
<feature type="region of interest" description="Disordered" evidence="1">
    <location>
        <begin position="641"/>
        <end position="676"/>
    </location>
</feature>
<feature type="compositionally biased region" description="Basic and acidic residues" evidence="1">
    <location>
        <begin position="262"/>
        <end position="273"/>
    </location>
</feature>
<feature type="region of interest" description="Disordered" evidence="1">
    <location>
        <begin position="112"/>
        <end position="297"/>
    </location>
</feature>
<feature type="compositionally biased region" description="Polar residues" evidence="1">
    <location>
        <begin position="12"/>
        <end position="21"/>
    </location>
</feature>
<keyword evidence="3" id="KW-1185">Reference proteome</keyword>
<evidence type="ECO:0000313" key="3">
    <source>
        <dbReference type="Proteomes" id="UP001377567"/>
    </source>
</evidence>
<feature type="region of interest" description="Disordered" evidence="1">
    <location>
        <begin position="1"/>
        <end position="96"/>
    </location>
</feature>
<feature type="compositionally biased region" description="Basic and acidic residues" evidence="1">
    <location>
        <begin position="409"/>
        <end position="432"/>
    </location>
</feature>
<feature type="compositionally biased region" description="Basic and acidic residues" evidence="1">
    <location>
        <begin position="533"/>
        <end position="543"/>
    </location>
</feature>
<organism evidence="2 3">
    <name type="scientific">Maudiozyma humilis</name>
    <name type="common">Sour dough yeast</name>
    <name type="synonym">Kazachstania humilis</name>
    <dbReference type="NCBI Taxonomy" id="51915"/>
    <lineage>
        <taxon>Eukaryota</taxon>
        <taxon>Fungi</taxon>
        <taxon>Dikarya</taxon>
        <taxon>Ascomycota</taxon>
        <taxon>Saccharomycotina</taxon>
        <taxon>Saccharomycetes</taxon>
        <taxon>Saccharomycetales</taxon>
        <taxon>Saccharomycetaceae</taxon>
        <taxon>Maudiozyma</taxon>
    </lineage>
</organism>
<comment type="caution">
    <text evidence="2">The sequence shown here is derived from an EMBL/GenBank/DDBJ whole genome shotgun (WGS) entry which is preliminary data.</text>
</comment>
<dbReference type="InterPro" id="IPR026248">
    <property type="entry name" value="Fyv8"/>
</dbReference>
<proteinExistence type="predicted"/>
<feature type="region of interest" description="Disordered" evidence="1">
    <location>
        <begin position="311"/>
        <end position="543"/>
    </location>
</feature>
<dbReference type="PRINTS" id="PR02076">
    <property type="entry name" value="PROTEINFYV8"/>
</dbReference>
<gene>
    <name evidence="2" type="ORF">DAKH74_024200</name>
</gene>
<evidence type="ECO:0000256" key="1">
    <source>
        <dbReference type="SAM" id="MobiDB-lite"/>
    </source>
</evidence>
<feature type="compositionally biased region" description="Low complexity" evidence="1">
    <location>
        <begin position="641"/>
        <end position="658"/>
    </location>
</feature>
<feature type="compositionally biased region" description="Acidic residues" evidence="1">
    <location>
        <begin position="195"/>
        <end position="209"/>
    </location>
</feature>
<protein>
    <submittedName>
        <fullName evidence="2">Fyv8 protein</fullName>
    </submittedName>
</protein>
<feature type="compositionally biased region" description="Basic and acidic residues" evidence="1">
    <location>
        <begin position="442"/>
        <end position="483"/>
    </location>
</feature>
<feature type="compositionally biased region" description="Polar residues" evidence="1">
    <location>
        <begin position="242"/>
        <end position="251"/>
    </location>
</feature>
<feature type="compositionally biased region" description="Polar residues" evidence="1">
    <location>
        <begin position="502"/>
        <end position="515"/>
    </location>
</feature>
<accession>A0AAV5RZC3</accession>
<dbReference type="AlphaFoldDB" id="A0AAV5RZC3"/>
<dbReference type="EMBL" id="BTGD01000006">
    <property type="protein sequence ID" value="GMM55804.1"/>
    <property type="molecule type" value="Genomic_DNA"/>
</dbReference>
<dbReference type="Proteomes" id="UP001377567">
    <property type="component" value="Unassembled WGS sequence"/>
</dbReference>
<feature type="compositionally biased region" description="Basic and acidic residues" evidence="1">
    <location>
        <begin position="378"/>
        <end position="392"/>
    </location>
</feature>
<feature type="compositionally biased region" description="Acidic residues" evidence="1">
    <location>
        <begin position="319"/>
        <end position="334"/>
    </location>
</feature>